<keyword evidence="8" id="KW-1185">Reference proteome</keyword>
<proteinExistence type="predicted"/>
<evidence type="ECO:0000256" key="6">
    <source>
        <dbReference type="SAM" id="Phobius"/>
    </source>
</evidence>
<name>A0ABT8BK55_9HYPH</name>
<feature type="transmembrane region" description="Helical" evidence="6">
    <location>
        <begin position="12"/>
        <end position="30"/>
    </location>
</feature>
<gene>
    <name evidence="7" type="ORF">QWZ12_18425</name>
</gene>
<feature type="transmembrane region" description="Helical" evidence="6">
    <location>
        <begin position="379"/>
        <end position="400"/>
    </location>
</feature>
<comment type="caution">
    <text evidence="7">The sequence shown here is derived from an EMBL/GenBank/DDBJ whole genome shotgun (WGS) entry which is preliminary data.</text>
</comment>
<dbReference type="InterPro" id="IPR050833">
    <property type="entry name" value="Poly_Biosynth_Transport"/>
</dbReference>
<feature type="transmembrane region" description="Helical" evidence="6">
    <location>
        <begin position="250"/>
        <end position="267"/>
    </location>
</feature>
<keyword evidence="5 6" id="KW-0472">Membrane</keyword>
<evidence type="ECO:0000256" key="4">
    <source>
        <dbReference type="ARBA" id="ARBA00022989"/>
    </source>
</evidence>
<feature type="transmembrane region" description="Helical" evidence="6">
    <location>
        <begin position="136"/>
        <end position="159"/>
    </location>
</feature>
<feature type="transmembrane region" description="Helical" evidence="6">
    <location>
        <begin position="199"/>
        <end position="221"/>
    </location>
</feature>
<evidence type="ECO:0000256" key="2">
    <source>
        <dbReference type="ARBA" id="ARBA00022475"/>
    </source>
</evidence>
<evidence type="ECO:0000256" key="1">
    <source>
        <dbReference type="ARBA" id="ARBA00004651"/>
    </source>
</evidence>
<evidence type="ECO:0000256" key="5">
    <source>
        <dbReference type="ARBA" id="ARBA00023136"/>
    </source>
</evidence>
<dbReference type="PANTHER" id="PTHR30250:SF31">
    <property type="entry name" value="INNER MEMBRANE PROTEIN YGHQ"/>
    <property type="match status" value="1"/>
</dbReference>
<dbReference type="EMBL" id="JAUFPX010000017">
    <property type="protein sequence ID" value="MDN3592572.1"/>
    <property type="molecule type" value="Genomic_DNA"/>
</dbReference>
<dbReference type="Pfam" id="PF13440">
    <property type="entry name" value="Polysacc_synt_3"/>
    <property type="match status" value="1"/>
</dbReference>
<feature type="transmembrane region" description="Helical" evidence="6">
    <location>
        <begin position="36"/>
        <end position="62"/>
    </location>
</feature>
<feature type="transmembrane region" description="Helical" evidence="6">
    <location>
        <begin position="412"/>
        <end position="431"/>
    </location>
</feature>
<protein>
    <submittedName>
        <fullName evidence="7">Lipopolysaccharide biosynthesis protein</fullName>
    </submittedName>
</protein>
<feature type="transmembrane region" description="Helical" evidence="6">
    <location>
        <begin position="287"/>
        <end position="308"/>
    </location>
</feature>
<dbReference type="RefSeq" id="WP_238223368.1">
    <property type="nucleotide sequence ID" value="NZ_BPQD01000006.1"/>
</dbReference>
<organism evidence="7 8">
    <name type="scientific">Methylobacterium adhaesivum</name>
    <dbReference type="NCBI Taxonomy" id="333297"/>
    <lineage>
        <taxon>Bacteria</taxon>
        <taxon>Pseudomonadati</taxon>
        <taxon>Pseudomonadota</taxon>
        <taxon>Alphaproteobacteria</taxon>
        <taxon>Hyphomicrobiales</taxon>
        <taxon>Methylobacteriaceae</taxon>
        <taxon>Methylobacterium</taxon>
    </lineage>
</organism>
<evidence type="ECO:0000313" key="7">
    <source>
        <dbReference type="EMBL" id="MDN3592572.1"/>
    </source>
</evidence>
<reference evidence="8" key="1">
    <citation type="journal article" date="2019" name="Int. J. Syst. Evol. Microbiol.">
        <title>The Global Catalogue of Microorganisms (GCM) 10K type strain sequencing project: providing services to taxonomists for standard genome sequencing and annotation.</title>
        <authorList>
            <consortium name="The Broad Institute Genomics Platform"/>
            <consortium name="The Broad Institute Genome Sequencing Center for Infectious Disease"/>
            <person name="Wu L."/>
            <person name="Ma J."/>
        </authorList>
    </citation>
    <scope>NUCLEOTIDE SEQUENCE [LARGE SCALE GENOMIC DNA]</scope>
    <source>
        <strain evidence="8">CECT 7069</strain>
    </source>
</reference>
<sequence>MLLSHTLRYLPAQLIGPVAQFAAVVAWTHWLPPDEYGVVALVMALQELVFQLCLAWWSAYVLRYGAGLGADGRAGQAAHENAVLLISAGLQIGVTWAVLATGTTPLTPGFLAAALGFTISRTLTTHLAERARAGGAIGVYTLAQTAGPVAGFALAIALARAENSAAAVLTGFALAHAAVLPLVWLRLPHTRTIRLDTRIVRVALIYSTPLLLGGSIAWVSVNGIRILVERLDGAAAVGLLSVGWGLGQRLLSVAAMLVTAAAFPLAVRRMEQAGPAEAYAQVARNGIFLMAVVVPATAGVIWLTPALVDLFIGAEFREATRLILPVAALAAAVRNLRVHCIDQVFLLCERPRVLFEITLVEAVATLAGCWIGLLQGGLFGACLGCLAGSIVGFLTCFYRAYRAGLRIPLWPVAKIGLATVLMVGGLALAPAQPSKLILTATVAATGTLYLAALALLFREFWPARRQPA</sequence>
<dbReference type="PANTHER" id="PTHR30250">
    <property type="entry name" value="PST FAMILY PREDICTED COLANIC ACID TRANSPORTER"/>
    <property type="match status" value="1"/>
</dbReference>
<evidence type="ECO:0000313" key="8">
    <source>
        <dbReference type="Proteomes" id="UP001224644"/>
    </source>
</evidence>
<accession>A0ABT8BK55</accession>
<keyword evidence="4 6" id="KW-1133">Transmembrane helix</keyword>
<feature type="transmembrane region" description="Helical" evidence="6">
    <location>
        <begin position="437"/>
        <end position="457"/>
    </location>
</feature>
<comment type="subcellular location">
    <subcellularLocation>
        <location evidence="1">Cell membrane</location>
        <topology evidence="1">Multi-pass membrane protein</topology>
    </subcellularLocation>
</comment>
<evidence type="ECO:0000256" key="3">
    <source>
        <dbReference type="ARBA" id="ARBA00022692"/>
    </source>
</evidence>
<feature type="transmembrane region" description="Helical" evidence="6">
    <location>
        <begin position="165"/>
        <end position="187"/>
    </location>
</feature>
<keyword evidence="3 6" id="KW-0812">Transmembrane</keyword>
<keyword evidence="2" id="KW-1003">Cell membrane</keyword>
<dbReference type="Proteomes" id="UP001224644">
    <property type="component" value="Unassembled WGS sequence"/>
</dbReference>